<organism evidence="1 2">
    <name type="scientific">Geothrix limicola</name>
    <dbReference type="NCBI Taxonomy" id="2927978"/>
    <lineage>
        <taxon>Bacteria</taxon>
        <taxon>Pseudomonadati</taxon>
        <taxon>Acidobacteriota</taxon>
        <taxon>Holophagae</taxon>
        <taxon>Holophagales</taxon>
        <taxon>Holophagaceae</taxon>
        <taxon>Geothrix</taxon>
    </lineage>
</organism>
<protein>
    <submittedName>
        <fullName evidence="1">Antitoxin</fullName>
    </submittedName>
</protein>
<dbReference type="EMBL" id="BSDE01000017">
    <property type="protein sequence ID" value="GLH75089.1"/>
    <property type="molecule type" value="Genomic_DNA"/>
</dbReference>
<evidence type="ECO:0000313" key="1">
    <source>
        <dbReference type="EMBL" id="GLH75089.1"/>
    </source>
</evidence>
<comment type="caution">
    <text evidence="1">The sequence shown here is derived from an EMBL/GenBank/DDBJ whole genome shotgun (WGS) entry which is preliminary data.</text>
</comment>
<evidence type="ECO:0000313" key="2">
    <source>
        <dbReference type="Proteomes" id="UP001165069"/>
    </source>
</evidence>
<dbReference type="Pfam" id="PF14384">
    <property type="entry name" value="BrnA_antitoxin"/>
    <property type="match status" value="1"/>
</dbReference>
<accession>A0ABQ5QN35</accession>
<dbReference type="Proteomes" id="UP001165069">
    <property type="component" value="Unassembled WGS sequence"/>
</dbReference>
<sequence length="77" mass="9045">MRKSYDFSNAKPNPYAKLLKRQVTIRLDEPTLDYFKNLSQEMAIPYQTLINLYLRECAATHKHLRLAWEMPKGSKSA</sequence>
<name>A0ABQ5QN35_9BACT</name>
<keyword evidence="2" id="KW-1185">Reference proteome</keyword>
<proteinExistence type="predicted"/>
<reference evidence="1 2" key="1">
    <citation type="journal article" date="2023" name="Antonie Van Leeuwenhoek">
        <title>Mesoterricola silvestris gen. nov., sp. nov., Mesoterricola sediminis sp. nov., Geothrix oryzae sp. nov., Geothrix edaphica sp. nov., Geothrix rubra sp. nov., and Geothrix limicola sp. nov., six novel members of Acidobacteriota isolated from soils.</title>
        <authorList>
            <person name="Itoh H."/>
            <person name="Sugisawa Y."/>
            <person name="Mise K."/>
            <person name="Xu Z."/>
            <person name="Kuniyasu M."/>
            <person name="Ushijima N."/>
            <person name="Kawano K."/>
            <person name="Kobayashi E."/>
            <person name="Shiratori Y."/>
            <person name="Masuda Y."/>
            <person name="Senoo K."/>
        </authorList>
    </citation>
    <scope>NUCLEOTIDE SEQUENCE [LARGE SCALE GENOMIC DNA]</scope>
    <source>
        <strain evidence="1 2">Red804</strain>
    </source>
</reference>
<gene>
    <name evidence="1" type="ORF">GETHLI_35920</name>
</gene>
<dbReference type="InterPro" id="IPR025528">
    <property type="entry name" value="BrnA_antitoxin"/>
</dbReference>
<dbReference type="RefSeq" id="WP_285578163.1">
    <property type="nucleotide sequence ID" value="NZ_BSDE01000017.1"/>
</dbReference>